<evidence type="ECO:0000256" key="2">
    <source>
        <dbReference type="ARBA" id="ARBA00022658"/>
    </source>
</evidence>
<dbReference type="SUPFAM" id="SSF50729">
    <property type="entry name" value="PH domain-like"/>
    <property type="match status" value="1"/>
</dbReference>
<dbReference type="Pfam" id="PF19057">
    <property type="entry name" value="PH_19"/>
    <property type="match status" value="1"/>
</dbReference>
<dbReference type="InterPro" id="IPR035899">
    <property type="entry name" value="DBL_dom_sf"/>
</dbReference>
<feature type="region of interest" description="Disordered" evidence="3">
    <location>
        <begin position="311"/>
        <end position="331"/>
    </location>
</feature>
<dbReference type="GO" id="GO:0051496">
    <property type="term" value="P:positive regulation of stress fiber assembly"/>
    <property type="evidence" value="ECO:0007669"/>
    <property type="project" value="UniProtKB-ARBA"/>
</dbReference>
<feature type="compositionally biased region" description="Basic and acidic residues" evidence="3">
    <location>
        <begin position="469"/>
        <end position="479"/>
    </location>
</feature>
<dbReference type="InterPro" id="IPR039919">
    <property type="entry name" value="ARHGEF10/ARHGEF17"/>
</dbReference>
<name>A0A8D8TG09_9HEMI</name>
<dbReference type="CDD" id="cd00160">
    <property type="entry name" value="RhoGEF"/>
    <property type="match status" value="1"/>
</dbReference>
<feature type="compositionally biased region" description="Pro residues" evidence="3">
    <location>
        <begin position="359"/>
        <end position="369"/>
    </location>
</feature>
<feature type="compositionally biased region" description="Polar residues" evidence="3">
    <location>
        <begin position="314"/>
        <end position="331"/>
    </location>
</feature>
<evidence type="ECO:0000313" key="5">
    <source>
        <dbReference type="EMBL" id="CAG6683517.1"/>
    </source>
</evidence>
<reference evidence="5" key="1">
    <citation type="submission" date="2021-05" db="EMBL/GenBank/DDBJ databases">
        <authorList>
            <person name="Alioto T."/>
            <person name="Alioto T."/>
            <person name="Gomez Garrido J."/>
        </authorList>
    </citation>
    <scope>NUCLEOTIDE SEQUENCE</scope>
</reference>
<feature type="region of interest" description="Disordered" evidence="3">
    <location>
        <begin position="1563"/>
        <end position="1582"/>
    </location>
</feature>
<feature type="region of interest" description="Disordered" evidence="3">
    <location>
        <begin position="95"/>
        <end position="118"/>
    </location>
</feature>
<dbReference type="Gene3D" id="2.130.10.10">
    <property type="entry name" value="YVTN repeat-like/Quinoprotein amine dehydrogenase"/>
    <property type="match status" value="1"/>
</dbReference>
<dbReference type="EMBL" id="HBUF01263344">
    <property type="protein sequence ID" value="CAG6683517.1"/>
    <property type="molecule type" value="Transcribed_RNA"/>
</dbReference>
<feature type="compositionally biased region" description="Polar residues" evidence="3">
    <location>
        <begin position="480"/>
        <end position="500"/>
    </location>
</feature>
<feature type="region of interest" description="Disordered" evidence="3">
    <location>
        <begin position="351"/>
        <end position="392"/>
    </location>
</feature>
<dbReference type="InterPro" id="IPR036322">
    <property type="entry name" value="WD40_repeat_dom_sf"/>
</dbReference>
<dbReference type="InterPro" id="IPR000219">
    <property type="entry name" value="DH_dom"/>
</dbReference>
<dbReference type="PANTHER" id="PTHR12877:SF15">
    <property type="entry name" value="RHO GUANINE NUCLEOTIDE EXCHANGE FACTOR 17"/>
    <property type="match status" value="1"/>
</dbReference>
<dbReference type="EMBL" id="HBUF01263345">
    <property type="protein sequence ID" value="CAG6683518.1"/>
    <property type="molecule type" value="Transcribed_RNA"/>
</dbReference>
<dbReference type="GO" id="GO:0030036">
    <property type="term" value="P:actin cytoskeleton organization"/>
    <property type="evidence" value="ECO:0007669"/>
    <property type="project" value="TreeGrafter"/>
</dbReference>
<dbReference type="Pfam" id="PF00621">
    <property type="entry name" value="RhoGEF"/>
    <property type="match status" value="1"/>
</dbReference>
<evidence type="ECO:0000256" key="3">
    <source>
        <dbReference type="SAM" id="MobiDB-lite"/>
    </source>
</evidence>
<dbReference type="FunFam" id="1.20.900.10:FF:000003">
    <property type="entry name" value="Rho guanine nucleotide exchange factor 10 like"/>
    <property type="match status" value="1"/>
</dbReference>
<dbReference type="EMBL" id="HBUF01263346">
    <property type="protein sequence ID" value="CAG6683519.1"/>
    <property type="molecule type" value="Transcribed_RNA"/>
</dbReference>
<dbReference type="Gene3D" id="2.30.29.30">
    <property type="entry name" value="Pleckstrin-homology domain (PH domain)/Phosphotyrosine-binding domain (PTB)"/>
    <property type="match status" value="1"/>
</dbReference>
<feature type="compositionally biased region" description="Polar residues" evidence="3">
    <location>
        <begin position="189"/>
        <end position="199"/>
    </location>
</feature>
<feature type="compositionally biased region" description="Basic and acidic residues" evidence="3">
    <location>
        <begin position="442"/>
        <end position="458"/>
    </location>
</feature>
<dbReference type="GO" id="GO:0005737">
    <property type="term" value="C:cytoplasm"/>
    <property type="evidence" value="ECO:0007669"/>
    <property type="project" value="UniProtKB-ARBA"/>
</dbReference>
<feature type="domain" description="DH" evidence="4">
    <location>
        <begin position="772"/>
        <end position="961"/>
    </location>
</feature>
<proteinExistence type="predicted"/>
<dbReference type="EMBL" id="HBUF01355318">
    <property type="protein sequence ID" value="CAG6717008.1"/>
    <property type="molecule type" value="Transcribed_RNA"/>
</dbReference>
<feature type="region of interest" description="Disordered" evidence="3">
    <location>
        <begin position="408"/>
        <end position="523"/>
    </location>
</feature>
<feature type="compositionally biased region" description="Polar residues" evidence="3">
    <location>
        <begin position="408"/>
        <end position="427"/>
    </location>
</feature>
<dbReference type="Pfam" id="PF19056">
    <property type="entry name" value="WD40_2"/>
    <property type="match status" value="1"/>
</dbReference>
<dbReference type="SUPFAM" id="SSF50978">
    <property type="entry name" value="WD40 repeat-like"/>
    <property type="match status" value="1"/>
</dbReference>
<dbReference type="PROSITE" id="PS50010">
    <property type="entry name" value="DH_2"/>
    <property type="match status" value="1"/>
</dbReference>
<evidence type="ECO:0000256" key="1">
    <source>
        <dbReference type="ARBA" id="ARBA00022553"/>
    </source>
</evidence>
<dbReference type="InterPro" id="IPR011993">
    <property type="entry name" value="PH-like_dom_sf"/>
</dbReference>
<accession>A0A8D8TG09</accession>
<keyword evidence="2" id="KW-0344">Guanine-nucleotide releasing factor</keyword>
<dbReference type="SUPFAM" id="SSF48065">
    <property type="entry name" value="DBL homology domain (DH-domain)"/>
    <property type="match status" value="1"/>
</dbReference>
<feature type="compositionally biased region" description="Polar residues" evidence="3">
    <location>
        <begin position="459"/>
        <end position="468"/>
    </location>
</feature>
<keyword evidence="1" id="KW-0597">Phosphoprotein</keyword>
<feature type="compositionally biased region" description="Acidic residues" evidence="3">
    <location>
        <begin position="1289"/>
        <end position="1300"/>
    </location>
</feature>
<sequence>MANEHRKRVGRSPSMLTIGSVRVRFISHKDQSVLPSGGSNSGNEETCCCSSSLPQISIANANNRNSLVYRSSLQWKHYSCFGSDKYNSEEKNGVNLIQDRSSPPAKPRDLDSFPRHTLNHVNSREKTLDRFSDLRLAGGDILLRGGKRGGNKKKHRSSDKTEPLKQLTAKLVSASTSQQEQSNKESEISAPTLTKPNETPSKEDDIFNLKFNKPESRTIVGSYTQRSIPFRSASFSQVDFLPEGKYARGNQAIRTTPQPPGSSTLPRKKIVEPVIYKRDVNSVERILPKPLSEAFSGPKFSARALTHPLGKPLSLSSTNIPYNTSDDSGLRSLSYQKIPESQLEEDIEVYHPPHASSLPPSPFPPPQPPKRNKHKLVKEAANTSKDESQSAEESLSIIKECCTQLSNFDQPTPISNKNGTQTSTRLSVNEEENNKTDTSPNENEKANKTEENIEKNVDNDTANVITDISESKEECKTVPDDQQPTEPNSTNLSSNESGKLQESEDTLPSPGCSDISEPLFPDPLKPEPVVAKTSESGIISKLKNDSTFSMTPRFTRSSSTPKSIERTLEKLKTEFQHEGSEGRTNPRRIYMFSRADSLSEGDSDQGDKHREGTASPSPMIPSDCSDYENRMNKISSRRFSKKPLRGPLLEAEMKKMKLGKVPSEDFQFLDDIGPMRHRAIDDCHLKRTYSAAAATTLPKRKNSIGLPYSLSVNPVSGGIHHQRTTSSPSQLEGCAESNAKLFEKLMKGSSERLLVPPEVIPNKSVNKQKVDTRTHVVVELYETEKSYVEALQTIVTRYLEPLKSGDLDDRLIEPSMVDDIFYQIPEILSEHEEFLDALKKRLDIWDINQSVGDLILATFTKQSVVEAYTAFINNWKSARETIKSTCHARPAFAKFLENMSREHKGKLALDSLLIMPVQRIPRYELLLQTLIKHTDESHTDFTLLREAQKEIHELAVKINCTERESLELEQIESLIDGLIHLVAAERTFLRHDLVTIASSQGNTRKERALFLFSDLLVITSIKRRSGATRKCSASYPGTIASTLEVNKYKLLTKIPLHDLDVVKIKDDNIRRVLREINTLSEDVTTLSQMIDLSANLHCSHDQLEDCLRETLTSLHKQLNERQNNESQLTYLELMLNTRDGIENISMVFPSPEKRASWEESFTEAKQRLALSGERRLWPEFVTPVPIRKTRAGLQFTCASPALGQRDVWVCNSDGYVGQVCVLSLHPEPSVVSCNGVCNARILCVACIPPLDHRNNAPNEDMFNNTGISISVEDTSKSSANIQLDSSSSSEDENEDDEEQICDQDEEGAGEDELQMQATMWLGTEDGCIHVYNCVDNIRIKKNKLKIQHGSAVHSIIYLDNCVFVSLATGEVCVYSRDPNYGTWNTSEPSIITVGSAATPVTKMLPVHNRLWCTCHNLIKILNVTTLQMENSFVVGHVSCFVTTGPNGYGVWAALHNSSVMRLIHSISLEVLCEVNIAPAVSKILANCDEIIRQHKSACLRVTSLLACKELLWIGTSAGVVLTMPLPHINQNTSKITTTPIVSGVPHGHTGHVRFLTAVETPLRGSKTHSTNNDKKKNSPRLRTKRTLVISGGDGYEDFRSSSISEVAGREDSTNHLLLWHV</sequence>
<dbReference type="PANTHER" id="PTHR12877">
    <property type="entry name" value="RHO GUANINE NUCLEOTIDE EXCHANGE FACTOR"/>
    <property type="match status" value="1"/>
</dbReference>
<organism evidence="5">
    <name type="scientific">Cacopsylla melanoneura</name>
    <dbReference type="NCBI Taxonomy" id="428564"/>
    <lineage>
        <taxon>Eukaryota</taxon>
        <taxon>Metazoa</taxon>
        <taxon>Ecdysozoa</taxon>
        <taxon>Arthropoda</taxon>
        <taxon>Hexapoda</taxon>
        <taxon>Insecta</taxon>
        <taxon>Pterygota</taxon>
        <taxon>Neoptera</taxon>
        <taxon>Paraneoptera</taxon>
        <taxon>Hemiptera</taxon>
        <taxon>Sternorrhyncha</taxon>
        <taxon>Psylloidea</taxon>
        <taxon>Psyllidae</taxon>
        <taxon>Psyllinae</taxon>
        <taxon>Cacopsylla</taxon>
    </lineage>
</organism>
<feature type="region of interest" description="Disordered" evidence="3">
    <location>
        <begin position="1274"/>
        <end position="1300"/>
    </location>
</feature>
<feature type="region of interest" description="Disordered" evidence="3">
    <location>
        <begin position="142"/>
        <end position="205"/>
    </location>
</feature>
<dbReference type="Gene3D" id="1.20.900.10">
    <property type="entry name" value="Dbl homology (DH) domain"/>
    <property type="match status" value="1"/>
</dbReference>
<feature type="compositionally biased region" description="Polar residues" evidence="3">
    <location>
        <begin position="1274"/>
        <end position="1283"/>
    </location>
</feature>
<evidence type="ECO:0000259" key="4">
    <source>
        <dbReference type="PROSITE" id="PS50010"/>
    </source>
</evidence>
<feature type="region of interest" description="Disordered" evidence="3">
    <location>
        <begin position="596"/>
        <end position="626"/>
    </location>
</feature>
<dbReference type="SMART" id="SM00325">
    <property type="entry name" value="RhoGEF"/>
    <property type="match status" value="1"/>
</dbReference>
<feature type="compositionally biased region" description="Basic residues" evidence="3">
    <location>
        <begin position="145"/>
        <end position="157"/>
    </location>
</feature>
<dbReference type="GO" id="GO:0005085">
    <property type="term" value="F:guanyl-nucleotide exchange factor activity"/>
    <property type="evidence" value="ECO:0007669"/>
    <property type="project" value="UniProtKB-KW"/>
</dbReference>
<protein>
    <submittedName>
        <fullName evidence="5">Rho guanine nucleotide exchange factor 17</fullName>
    </submittedName>
</protein>
<dbReference type="InterPro" id="IPR015943">
    <property type="entry name" value="WD40/YVTN_repeat-like_dom_sf"/>
</dbReference>